<name>A0ABQ5VRG2_9RHOB</name>
<sequence>MNTDYTQDHKVIEGAQATRRYFAKFSRIIEHLAQVTDLSQDEGLISGAEAQVLEGYLLGLSNTFTALSYKFLMANRVGSHLGKVLSIDRSDSGFPIFQELVQMAADTVQAEVHLNSLPSQEQLKKDMVNHILTEQRAPVQLQYALSQRIYYEYLAQRQLFYSQNDPHIIWTGGDDDRRKYLIYWANYDSQTNLPVIYLMEVEDTGRKALARDERRWPRVQAHLMAQAVSGLKLLTIARGFDQDFDHLHPKKLRRFHIGPMYSHTFTEQAGPLREVLADASGEAGLDWALTWGVETLRSARVSEEKSGFFSTVERQVFDVDTMRAGLQGVSDARRSLILPHRAFQVLEEKDPPTLRDTRKYVVGKNAKIISYK</sequence>
<dbReference type="Proteomes" id="UP001156694">
    <property type="component" value="Unassembled WGS sequence"/>
</dbReference>
<evidence type="ECO:0000313" key="1">
    <source>
        <dbReference type="EMBL" id="GLQ33930.1"/>
    </source>
</evidence>
<dbReference type="RefSeq" id="WP_284375327.1">
    <property type="nucleotide sequence ID" value="NZ_BSNN01000002.1"/>
</dbReference>
<organism evidence="1 2">
    <name type="scientific">Amylibacter marinus</name>
    <dbReference type="NCBI Taxonomy" id="1475483"/>
    <lineage>
        <taxon>Bacteria</taxon>
        <taxon>Pseudomonadati</taxon>
        <taxon>Pseudomonadota</taxon>
        <taxon>Alphaproteobacteria</taxon>
        <taxon>Rhodobacterales</taxon>
        <taxon>Paracoccaceae</taxon>
        <taxon>Amylibacter</taxon>
    </lineage>
</organism>
<gene>
    <name evidence="1" type="ORF">GCM10007939_02130</name>
</gene>
<proteinExistence type="predicted"/>
<evidence type="ECO:0000313" key="2">
    <source>
        <dbReference type="Proteomes" id="UP001156694"/>
    </source>
</evidence>
<keyword evidence="2" id="KW-1185">Reference proteome</keyword>
<comment type="caution">
    <text evidence="1">The sequence shown here is derived from an EMBL/GenBank/DDBJ whole genome shotgun (WGS) entry which is preliminary data.</text>
</comment>
<reference evidence="2" key="1">
    <citation type="journal article" date="2019" name="Int. J. Syst. Evol. Microbiol.">
        <title>The Global Catalogue of Microorganisms (GCM) 10K type strain sequencing project: providing services to taxonomists for standard genome sequencing and annotation.</title>
        <authorList>
            <consortium name="The Broad Institute Genomics Platform"/>
            <consortium name="The Broad Institute Genome Sequencing Center for Infectious Disease"/>
            <person name="Wu L."/>
            <person name="Ma J."/>
        </authorList>
    </citation>
    <scope>NUCLEOTIDE SEQUENCE [LARGE SCALE GENOMIC DNA]</scope>
    <source>
        <strain evidence="2">NBRC 110140</strain>
    </source>
</reference>
<dbReference type="EMBL" id="BSNN01000002">
    <property type="protein sequence ID" value="GLQ33930.1"/>
    <property type="molecule type" value="Genomic_DNA"/>
</dbReference>
<protein>
    <submittedName>
        <fullName evidence="1">Uncharacterized protein</fullName>
    </submittedName>
</protein>
<accession>A0ABQ5VRG2</accession>